<evidence type="ECO:0000256" key="7">
    <source>
        <dbReference type="ARBA" id="ARBA00023288"/>
    </source>
</evidence>
<dbReference type="NCBIfam" id="TIGR02887">
    <property type="entry name" value="spore_ger_x_C"/>
    <property type="match status" value="1"/>
</dbReference>
<dbReference type="PANTHER" id="PTHR35789:SF1">
    <property type="entry name" value="SPORE GERMINATION PROTEIN B3"/>
    <property type="match status" value="1"/>
</dbReference>
<keyword evidence="5" id="KW-0472">Membrane</keyword>
<dbReference type="GO" id="GO:0016020">
    <property type="term" value="C:membrane"/>
    <property type="evidence" value="ECO:0007669"/>
    <property type="project" value="UniProtKB-SubCell"/>
</dbReference>
<dbReference type="PROSITE" id="PS51257">
    <property type="entry name" value="PROKAR_LIPOPROTEIN"/>
    <property type="match status" value="1"/>
</dbReference>
<dbReference type="PANTHER" id="PTHR35789">
    <property type="entry name" value="SPORE GERMINATION PROTEIN B3"/>
    <property type="match status" value="1"/>
</dbReference>
<accession>A0A3S0BP24</accession>
<dbReference type="GO" id="GO:0009847">
    <property type="term" value="P:spore germination"/>
    <property type="evidence" value="ECO:0007669"/>
    <property type="project" value="InterPro"/>
</dbReference>
<name>A0A3S0BP24_9BACL</name>
<dbReference type="EMBL" id="RXHU01000014">
    <property type="protein sequence ID" value="RTE10925.1"/>
    <property type="molecule type" value="Genomic_DNA"/>
</dbReference>
<sequence length="399" mass="44509">MRKPIMLFIVCFLMMIVLSGCWSRRELNDLAIAVGMGFDKTKDGVQVTVQIVNPGEVASKQGATGLTTPVSSFKTTSKTIFEALRKLTNQSPRKVYSSHLRVLVISEALAREGIMPILDGISRNHEMRADFYILVARNATAESILNTLTSIEKIPANKLFSTLEMSAKVWAPTVEVRLDTLVTDLQTEGKDPVLPGIVLKGDPRRGDEKSSINRIAATTILENSGLAVFKKDKLIGWLNEEDSKGYNYVTDNVVSTAGEISCPSGGIIALDVVRTKTKMRGDVVNDEPRISIDIFVEENVGEVQCKIDLMEPQTIAELEQIAEREVNNIIESVIQKVRKYKVDIFGFGDAIYRANPKYWSQHHQNWQELFLHLPVDVHTEVKIRRVGTVTDPLVQQAEE</sequence>
<gene>
    <name evidence="10" type="ORF">EJQ19_04090</name>
</gene>
<evidence type="ECO:0000256" key="1">
    <source>
        <dbReference type="ARBA" id="ARBA00004635"/>
    </source>
</evidence>
<keyword evidence="7" id="KW-0449">Lipoprotein</keyword>
<comment type="caution">
    <text evidence="10">The sequence shown here is derived from an EMBL/GenBank/DDBJ whole genome shotgun (WGS) entry which is preliminary data.</text>
</comment>
<comment type="subcellular location">
    <subcellularLocation>
        <location evidence="1">Membrane</location>
        <topology evidence="1">Lipid-anchor</topology>
    </subcellularLocation>
</comment>
<evidence type="ECO:0000256" key="6">
    <source>
        <dbReference type="ARBA" id="ARBA00023139"/>
    </source>
</evidence>
<dbReference type="InterPro" id="IPR046953">
    <property type="entry name" value="Spore_GerAC-like_C"/>
</dbReference>
<dbReference type="Pfam" id="PF25198">
    <property type="entry name" value="Spore_GerAC_N"/>
    <property type="match status" value="1"/>
</dbReference>
<organism evidence="10 11">
    <name type="scientific">Paenibacillus whitsoniae</name>
    <dbReference type="NCBI Taxonomy" id="2496558"/>
    <lineage>
        <taxon>Bacteria</taxon>
        <taxon>Bacillati</taxon>
        <taxon>Bacillota</taxon>
        <taxon>Bacilli</taxon>
        <taxon>Bacillales</taxon>
        <taxon>Paenibacillaceae</taxon>
        <taxon>Paenibacillus</taxon>
    </lineage>
</organism>
<dbReference type="Gene3D" id="6.20.190.10">
    <property type="entry name" value="Nutrient germinant receptor protein C, domain 1"/>
    <property type="match status" value="1"/>
</dbReference>
<keyword evidence="3" id="KW-0309">Germination</keyword>
<evidence type="ECO:0000259" key="9">
    <source>
        <dbReference type="Pfam" id="PF25198"/>
    </source>
</evidence>
<evidence type="ECO:0000313" key="10">
    <source>
        <dbReference type="EMBL" id="RTE10925.1"/>
    </source>
</evidence>
<dbReference type="OrthoDB" id="9816067at2"/>
<comment type="similarity">
    <text evidence="2">Belongs to the GerABKC lipoprotein family.</text>
</comment>
<feature type="domain" description="Spore germination GerAC-like C-terminal" evidence="8">
    <location>
        <begin position="224"/>
        <end position="387"/>
    </location>
</feature>
<evidence type="ECO:0000259" key="8">
    <source>
        <dbReference type="Pfam" id="PF05504"/>
    </source>
</evidence>
<keyword evidence="6" id="KW-0564">Palmitate</keyword>
<keyword evidence="11" id="KW-1185">Reference proteome</keyword>
<dbReference type="InterPro" id="IPR038501">
    <property type="entry name" value="Spore_GerAC_C_sf"/>
</dbReference>
<evidence type="ECO:0000313" key="11">
    <source>
        <dbReference type="Proteomes" id="UP000276128"/>
    </source>
</evidence>
<keyword evidence="4" id="KW-0732">Signal</keyword>
<proteinExistence type="inferred from homology"/>
<dbReference type="RefSeq" id="WP_126139925.1">
    <property type="nucleotide sequence ID" value="NZ_RXHU01000014.1"/>
</dbReference>
<reference evidence="10 11" key="1">
    <citation type="submission" date="2018-12" db="EMBL/GenBank/DDBJ databases">
        <title>Bacillus ochoae sp. nov., Paenibacillus whitsoniae sp. nov., Paenibacillus spiritus sp. nov. Isolated from the Mars Exploration Rover during spacecraft assembly.</title>
        <authorList>
            <person name="Seuylemezian A."/>
            <person name="Vaishampayan P."/>
        </authorList>
    </citation>
    <scope>NUCLEOTIDE SEQUENCE [LARGE SCALE GENOMIC DNA]</scope>
    <source>
        <strain evidence="10 11">MER 54</strain>
    </source>
</reference>
<feature type="domain" description="Spore germination protein N-terminal" evidence="9">
    <location>
        <begin position="24"/>
        <end position="197"/>
    </location>
</feature>
<dbReference type="InterPro" id="IPR057336">
    <property type="entry name" value="GerAC_N"/>
</dbReference>
<dbReference type="Proteomes" id="UP000276128">
    <property type="component" value="Unassembled WGS sequence"/>
</dbReference>
<dbReference type="Pfam" id="PF05504">
    <property type="entry name" value="Spore_GerAC"/>
    <property type="match status" value="1"/>
</dbReference>
<evidence type="ECO:0000256" key="2">
    <source>
        <dbReference type="ARBA" id="ARBA00007886"/>
    </source>
</evidence>
<evidence type="ECO:0000256" key="4">
    <source>
        <dbReference type="ARBA" id="ARBA00022729"/>
    </source>
</evidence>
<dbReference type="AlphaFoldDB" id="A0A3S0BP24"/>
<evidence type="ECO:0000256" key="3">
    <source>
        <dbReference type="ARBA" id="ARBA00022544"/>
    </source>
</evidence>
<dbReference type="Gene3D" id="3.30.300.210">
    <property type="entry name" value="Nutrient germinant receptor protein C, domain 3"/>
    <property type="match status" value="1"/>
</dbReference>
<dbReference type="InterPro" id="IPR008844">
    <property type="entry name" value="Spore_GerAC-like"/>
</dbReference>
<evidence type="ECO:0000256" key="5">
    <source>
        <dbReference type="ARBA" id="ARBA00023136"/>
    </source>
</evidence>
<protein>
    <submittedName>
        <fullName evidence="10">Ger(X)C family spore germination protein</fullName>
    </submittedName>
</protein>